<reference evidence="3" key="1">
    <citation type="submission" date="2025-08" db="UniProtKB">
        <authorList>
            <consortium name="RefSeq"/>
        </authorList>
    </citation>
    <scope>IDENTIFICATION</scope>
    <source>
        <strain evidence="3">11010-0011.00</strain>
        <tissue evidence="3">Whole body</tissue>
    </source>
</reference>
<accession>A0A6J2TCS4</accession>
<evidence type="ECO:0000313" key="3">
    <source>
        <dbReference type="RefSeq" id="XP_030373799.1"/>
    </source>
</evidence>
<feature type="compositionally biased region" description="Low complexity" evidence="1">
    <location>
        <begin position="37"/>
        <end position="47"/>
    </location>
</feature>
<protein>
    <submittedName>
        <fullName evidence="3">Uncharacterized protein LOC115623548</fullName>
    </submittedName>
</protein>
<evidence type="ECO:0000313" key="2">
    <source>
        <dbReference type="Proteomes" id="UP000504634"/>
    </source>
</evidence>
<keyword evidence="2" id="KW-1185">Reference proteome</keyword>
<dbReference type="GeneID" id="115623548"/>
<sequence length="173" mass="19420">MQSRKLWPACLQFQQTNACCGRLAKRASSTTPKSADSSPLVSSTNSSTAGGRFPPLKRVPLRVGNTPSRRWTIASTSTHSSHGAVWRRDASFLMAWKYSSTLSLAFCRLSRNCRMRSNSSAAPLKRDSMLRFSSGQLSARWSLTYCQYHSRACPVTNRWKLFNTSDHAQRHCL</sequence>
<gene>
    <name evidence="3" type="primary">LOC115623548</name>
</gene>
<proteinExistence type="predicted"/>
<dbReference type="RefSeq" id="XP_030373799.1">
    <property type="nucleotide sequence ID" value="XM_030517939.1"/>
</dbReference>
<feature type="region of interest" description="Disordered" evidence="1">
    <location>
        <begin position="29"/>
        <end position="59"/>
    </location>
</feature>
<name>A0A6J2TCS4_DROLE</name>
<evidence type="ECO:0000256" key="1">
    <source>
        <dbReference type="SAM" id="MobiDB-lite"/>
    </source>
</evidence>
<dbReference type="Proteomes" id="UP000504634">
    <property type="component" value="Unplaced"/>
</dbReference>
<organism evidence="2 3">
    <name type="scientific">Drosophila lebanonensis</name>
    <name type="common">Fruit fly</name>
    <name type="synonym">Scaptodrosophila lebanonensis</name>
    <dbReference type="NCBI Taxonomy" id="7225"/>
    <lineage>
        <taxon>Eukaryota</taxon>
        <taxon>Metazoa</taxon>
        <taxon>Ecdysozoa</taxon>
        <taxon>Arthropoda</taxon>
        <taxon>Hexapoda</taxon>
        <taxon>Insecta</taxon>
        <taxon>Pterygota</taxon>
        <taxon>Neoptera</taxon>
        <taxon>Endopterygota</taxon>
        <taxon>Diptera</taxon>
        <taxon>Brachycera</taxon>
        <taxon>Muscomorpha</taxon>
        <taxon>Ephydroidea</taxon>
        <taxon>Drosophilidae</taxon>
        <taxon>Scaptodrosophila</taxon>
    </lineage>
</organism>
<dbReference type="AlphaFoldDB" id="A0A6J2TCS4"/>